<dbReference type="InterPro" id="IPR005119">
    <property type="entry name" value="LysR_subst-bd"/>
</dbReference>
<dbReference type="InterPro" id="IPR036390">
    <property type="entry name" value="WH_DNA-bd_sf"/>
</dbReference>
<comment type="caution">
    <text evidence="6">The sequence shown here is derived from an EMBL/GenBank/DDBJ whole genome shotgun (WGS) entry which is preliminary data.</text>
</comment>
<dbReference type="SUPFAM" id="SSF46785">
    <property type="entry name" value="Winged helix' DNA-binding domain"/>
    <property type="match status" value="1"/>
</dbReference>
<comment type="similarity">
    <text evidence="1">Belongs to the LysR transcriptional regulatory family.</text>
</comment>
<evidence type="ECO:0000256" key="3">
    <source>
        <dbReference type="ARBA" id="ARBA00023125"/>
    </source>
</evidence>
<keyword evidence="4" id="KW-0804">Transcription</keyword>
<dbReference type="InterPro" id="IPR036388">
    <property type="entry name" value="WH-like_DNA-bd_sf"/>
</dbReference>
<sequence length="311" mass="33560">MPPPLYHLDDLLLFSEVVAKGGFSAAARVLNMQRSKLSRRVAELEARLGVRLLHRNTRRVSLTPMGEQIYVHAQAVAREARIAFDLAASMGDTPSGLLRITAPSPLAVTLLGDMVARFCLAHPGVRVLLDTRDEIIDLVGEGYDLAFRAMGAPLTDSRLIGRELALAPLTLVGTPALVKAAAPRHPRDLAALPLLAHATQDNLHTWRFTGPGGEAASLEFQPRCLSSNMATLRSMALTGLGAALIPHYLCANMLAQGELVEILPGWRAAPSRIYAIMPARRGEPLALRRFLEVAAAELPALLARHDLLSPV</sequence>
<dbReference type="Gene3D" id="1.10.10.10">
    <property type="entry name" value="Winged helix-like DNA-binding domain superfamily/Winged helix DNA-binding domain"/>
    <property type="match status" value="1"/>
</dbReference>
<dbReference type="InterPro" id="IPR000847">
    <property type="entry name" value="LysR_HTH_N"/>
</dbReference>
<keyword evidence="3" id="KW-0238">DNA-binding</keyword>
<dbReference type="PANTHER" id="PTHR30537">
    <property type="entry name" value="HTH-TYPE TRANSCRIPTIONAL REGULATOR"/>
    <property type="match status" value="1"/>
</dbReference>
<dbReference type="InterPro" id="IPR058163">
    <property type="entry name" value="LysR-type_TF_proteobact-type"/>
</dbReference>
<dbReference type="EMBL" id="JAOCDZ010000012">
    <property type="protein sequence ID" value="MDH0737762.1"/>
    <property type="molecule type" value="Genomic_DNA"/>
</dbReference>
<reference evidence="6" key="1">
    <citation type="submission" date="2022-09" db="EMBL/GenBank/DDBJ databases">
        <title>Intensive care unit water sources are persistently colonized with multi-drug resistant bacteria and are the site of extensive horizontal gene transfer of antibiotic resistance genes.</title>
        <authorList>
            <person name="Diorio-Toth L."/>
        </authorList>
    </citation>
    <scope>NUCLEOTIDE SEQUENCE</scope>
    <source>
        <strain evidence="6">GD03843</strain>
    </source>
</reference>
<proteinExistence type="inferred from homology"/>
<dbReference type="GO" id="GO:0006351">
    <property type="term" value="P:DNA-templated transcription"/>
    <property type="evidence" value="ECO:0007669"/>
    <property type="project" value="TreeGrafter"/>
</dbReference>
<name>A0AA42LQR0_9BURK</name>
<evidence type="ECO:0000256" key="1">
    <source>
        <dbReference type="ARBA" id="ARBA00009437"/>
    </source>
</evidence>
<dbReference type="SUPFAM" id="SSF53850">
    <property type="entry name" value="Periplasmic binding protein-like II"/>
    <property type="match status" value="1"/>
</dbReference>
<evidence type="ECO:0000313" key="7">
    <source>
        <dbReference type="Proteomes" id="UP001161094"/>
    </source>
</evidence>
<evidence type="ECO:0000256" key="4">
    <source>
        <dbReference type="ARBA" id="ARBA00023163"/>
    </source>
</evidence>
<accession>A0AA42LQR0</accession>
<dbReference type="GO" id="GO:0003700">
    <property type="term" value="F:DNA-binding transcription factor activity"/>
    <property type="evidence" value="ECO:0007669"/>
    <property type="project" value="InterPro"/>
</dbReference>
<dbReference type="GO" id="GO:0043565">
    <property type="term" value="F:sequence-specific DNA binding"/>
    <property type="evidence" value="ECO:0007669"/>
    <property type="project" value="TreeGrafter"/>
</dbReference>
<dbReference type="RefSeq" id="WP_279996082.1">
    <property type="nucleotide sequence ID" value="NZ_JAOCDZ010000012.1"/>
</dbReference>
<dbReference type="Gene3D" id="3.40.190.290">
    <property type="match status" value="1"/>
</dbReference>
<keyword evidence="2" id="KW-0805">Transcription regulation</keyword>
<evidence type="ECO:0000256" key="2">
    <source>
        <dbReference type="ARBA" id="ARBA00023015"/>
    </source>
</evidence>
<feature type="domain" description="HTH lysR-type" evidence="5">
    <location>
        <begin position="8"/>
        <end position="63"/>
    </location>
</feature>
<evidence type="ECO:0000313" key="6">
    <source>
        <dbReference type="EMBL" id="MDH0737762.1"/>
    </source>
</evidence>
<dbReference type="Pfam" id="PF03466">
    <property type="entry name" value="LysR_substrate"/>
    <property type="match status" value="1"/>
</dbReference>
<gene>
    <name evidence="6" type="ORF">N5D93_18245</name>
</gene>
<protein>
    <submittedName>
        <fullName evidence="6">LysR substrate-binding domain-containing protein</fullName>
    </submittedName>
</protein>
<dbReference type="AlphaFoldDB" id="A0AA42LQR0"/>
<dbReference type="Pfam" id="PF00126">
    <property type="entry name" value="HTH_1"/>
    <property type="match status" value="1"/>
</dbReference>
<evidence type="ECO:0000259" key="5">
    <source>
        <dbReference type="PROSITE" id="PS50931"/>
    </source>
</evidence>
<dbReference type="PANTHER" id="PTHR30537:SF31">
    <property type="entry name" value="TRANSCRIPTIONAL REGULATOR, LYSR FAMILY"/>
    <property type="match status" value="1"/>
</dbReference>
<dbReference type="Proteomes" id="UP001161094">
    <property type="component" value="Unassembled WGS sequence"/>
</dbReference>
<dbReference type="PROSITE" id="PS50931">
    <property type="entry name" value="HTH_LYSR"/>
    <property type="match status" value="1"/>
</dbReference>
<organism evidence="6 7">
    <name type="scientific">Achromobacter spanius</name>
    <dbReference type="NCBI Taxonomy" id="217203"/>
    <lineage>
        <taxon>Bacteria</taxon>
        <taxon>Pseudomonadati</taxon>
        <taxon>Pseudomonadota</taxon>
        <taxon>Betaproteobacteria</taxon>
        <taxon>Burkholderiales</taxon>
        <taxon>Alcaligenaceae</taxon>
        <taxon>Achromobacter</taxon>
    </lineage>
</organism>
<dbReference type="FunFam" id="1.10.10.10:FF:000001">
    <property type="entry name" value="LysR family transcriptional regulator"/>
    <property type="match status" value="1"/>
</dbReference>